<evidence type="ECO:0000313" key="4">
    <source>
        <dbReference type="EMBL" id="MEH7826787.1"/>
    </source>
</evidence>
<protein>
    <submittedName>
        <fullName evidence="4">DUF6596 domain-containing protein</fullName>
    </submittedName>
</protein>
<accession>A0ABU8BPZ8</accession>
<feature type="domain" description="RNA polymerase sigma-70 region 2" evidence="1">
    <location>
        <begin position="10"/>
        <end position="77"/>
    </location>
</feature>
<name>A0ABU8BPZ8_9RHOB</name>
<dbReference type="Pfam" id="PF08281">
    <property type="entry name" value="Sigma70_r4_2"/>
    <property type="match status" value="1"/>
</dbReference>
<dbReference type="SUPFAM" id="SSF88659">
    <property type="entry name" value="Sigma3 and sigma4 domains of RNA polymerase sigma factors"/>
    <property type="match status" value="1"/>
</dbReference>
<evidence type="ECO:0000313" key="5">
    <source>
        <dbReference type="Proteomes" id="UP001431963"/>
    </source>
</evidence>
<feature type="domain" description="RNA polymerase sigma factor 70 region 4 type 2" evidence="2">
    <location>
        <begin position="107"/>
        <end position="158"/>
    </location>
</feature>
<evidence type="ECO:0000259" key="3">
    <source>
        <dbReference type="Pfam" id="PF20239"/>
    </source>
</evidence>
<keyword evidence="5" id="KW-1185">Reference proteome</keyword>
<dbReference type="Pfam" id="PF04542">
    <property type="entry name" value="Sigma70_r2"/>
    <property type="match status" value="1"/>
</dbReference>
<dbReference type="Pfam" id="PF20239">
    <property type="entry name" value="DUF6596"/>
    <property type="match status" value="1"/>
</dbReference>
<dbReference type="EMBL" id="JBALHR010000001">
    <property type="protein sequence ID" value="MEH7826787.1"/>
    <property type="molecule type" value="Genomic_DNA"/>
</dbReference>
<dbReference type="SUPFAM" id="SSF88946">
    <property type="entry name" value="Sigma2 domain of RNA polymerase sigma factors"/>
    <property type="match status" value="1"/>
</dbReference>
<proteinExistence type="predicted"/>
<comment type="caution">
    <text evidence="4">The sequence shown here is derived from an EMBL/GenBank/DDBJ whole genome shotgun (WGS) entry which is preliminary data.</text>
</comment>
<evidence type="ECO:0000259" key="1">
    <source>
        <dbReference type="Pfam" id="PF04542"/>
    </source>
</evidence>
<reference evidence="4" key="1">
    <citation type="submission" date="2024-02" db="EMBL/GenBank/DDBJ databases">
        <title>Genome sequences of strain Gemmobacter sp. JM10B15.</title>
        <authorList>
            <person name="Zhang M."/>
        </authorList>
    </citation>
    <scope>NUCLEOTIDE SEQUENCE</scope>
    <source>
        <strain evidence="4">JM10B15</strain>
    </source>
</reference>
<dbReference type="Proteomes" id="UP001431963">
    <property type="component" value="Unassembled WGS sequence"/>
</dbReference>
<dbReference type="InterPro" id="IPR013249">
    <property type="entry name" value="RNA_pol_sigma70_r4_t2"/>
</dbReference>
<dbReference type="InterPro" id="IPR007627">
    <property type="entry name" value="RNA_pol_sigma70_r2"/>
</dbReference>
<dbReference type="PANTHER" id="PTHR47756:SF2">
    <property type="entry name" value="BLL6612 PROTEIN"/>
    <property type="match status" value="1"/>
</dbReference>
<gene>
    <name evidence="4" type="ORF">V6590_01355</name>
</gene>
<dbReference type="InterPro" id="IPR013325">
    <property type="entry name" value="RNA_pol_sigma_r2"/>
</dbReference>
<organism evidence="4 5">
    <name type="scientific">Gemmobacter denitrificans</name>
    <dbReference type="NCBI Taxonomy" id="3123040"/>
    <lineage>
        <taxon>Bacteria</taxon>
        <taxon>Pseudomonadati</taxon>
        <taxon>Pseudomonadota</taxon>
        <taxon>Alphaproteobacteria</taxon>
        <taxon>Rhodobacterales</taxon>
        <taxon>Paracoccaceae</taxon>
        <taxon>Gemmobacter</taxon>
    </lineage>
</organism>
<feature type="domain" description="DUF6596" evidence="3">
    <location>
        <begin position="176"/>
        <end position="273"/>
    </location>
</feature>
<dbReference type="RefSeq" id="WP_335418405.1">
    <property type="nucleotide sequence ID" value="NZ_JBALHR010000001.1"/>
</dbReference>
<sequence>MTAATALAALIRQDQGRLLAALVARIGDFSRAEEALQEALASAHVHWGRAGVPSNPVAWLLRVGLRKAIDGYRREGRETEKARNLAPLLRQEADLAEDIADERLRLIFTCCHPVLDRKSQVALTLRCIAGLTTAQIAAAFLDAEPTMGQRLSRAKARLAQAGVGFVVPGPEAWTARLGAVLDVVYLVFNQGYHQGPRAGCGLCEEALFLARLLVTLCPDQAEVEGILALMALTHARRAARIGSDGALVPPAEQDRTLWDAALLAEGQRLLEAALPRRAPGPFQIKAALAACIMAPEGPDWRQSLALYDALLRFEPSPVIELNRAVVLMELGLLEAADALVASLQADLACYQPLMAVQAELHARQSRWAESRSAYAAAIAAAPSAADALFLRKRLSALPH</sequence>
<dbReference type="PANTHER" id="PTHR47756">
    <property type="entry name" value="BLL6612 PROTEIN-RELATED"/>
    <property type="match status" value="1"/>
</dbReference>
<dbReference type="Gene3D" id="1.10.1740.10">
    <property type="match status" value="1"/>
</dbReference>
<evidence type="ECO:0000259" key="2">
    <source>
        <dbReference type="Pfam" id="PF08281"/>
    </source>
</evidence>
<dbReference type="InterPro" id="IPR013324">
    <property type="entry name" value="RNA_pol_sigma_r3/r4-like"/>
</dbReference>
<dbReference type="InterPro" id="IPR046531">
    <property type="entry name" value="DUF6596"/>
</dbReference>